<dbReference type="PANTHER" id="PTHR32502">
    <property type="entry name" value="N-ACETYLGALACTOSAMINE PERMEASE II COMPONENT-RELATED"/>
    <property type="match status" value="1"/>
</dbReference>
<sequence>MSSNVKQGGLLSSKDLLTVFSRGIHLNGMNDYPAQMHSGYTYAMIPALKKIYKDDKEKRVDAYRRHMTEYFNVTPYVSGLPMGVTLALEEQNAQSDDFDTNAVTGVKTALMGPLSAIGDTVFHSTLRVIAVSVSIDLCMQGSIAGAVLFFLIFNIPQLITRWWTLKMGYSMGTRFLEDAASTGIMDKISYAASVIGLAAIGAMTATNVALTTPITFGGAGGTDPTALQGLLDTVMPKMLPLLLVLACYWLLGKKKVNVVVLLIGLIVVGVALALCGIIG</sequence>
<keyword evidence="1" id="KW-1133">Transmembrane helix</keyword>
<evidence type="ECO:0000313" key="2">
    <source>
        <dbReference type="EMBL" id="OUN86569.1"/>
    </source>
</evidence>
<dbReference type="GO" id="GO:0005886">
    <property type="term" value="C:plasma membrane"/>
    <property type="evidence" value="ECO:0007669"/>
    <property type="project" value="TreeGrafter"/>
</dbReference>
<evidence type="ECO:0000256" key="1">
    <source>
        <dbReference type="SAM" id="Phobius"/>
    </source>
</evidence>
<keyword evidence="3" id="KW-1185">Reference proteome</keyword>
<reference evidence="3" key="1">
    <citation type="submission" date="2017-04" db="EMBL/GenBank/DDBJ databases">
        <title>Function of individual gut microbiota members based on whole genome sequencing of pure cultures obtained from chicken caecum.</title>
        <authorList>
            <person name="Medvecky M."/>
            <person name="Cejkova D."/>
            <person name="Polansky O."/>
            <person name="Karasova D."/>
            <person name="Kubasova T."/>
            <person name="Cizek A."/>
            <person name="Rychlik I."/>
        </authorList>
    </citation>
    <scope>NUCLEOTIDE SEQUENCE [LARGE SCALE GENOMIC DNA]</scope>
    <source>
        <strain evidence="3">An5</strain>
    </source>
</reference>
<dbReference type="GO" id="GO:0009401">
    <property type="term" value="P:phosphoenolpyruvate-dependent sugar phosphotransferase system"/>
    <property type="evidence" value="ECO:0007669"/>
    <property type="project" value="InterPro"/>
</dbReference>
<feature type="transmembrane region" description="Helical" evidence="1">
    <location>
        <begin position="143"/>
        <end position="164"/>
    </location>
</feature>
<keyword evidence="1" id="KW-0812">Transmembrane</keyword>
<accession>A0A1Y3XTW2</accession>
<protein>
    <submittedName>
        <fullName evidence="2">PTS mannose transporter subunit IID</fullName>
    </submittedName>
</protein>
<dbReference type="PROSITE" id="PS51108">
    <property type="entry name" value="PTS_EIID"/>
    <property type="match status" value="1"/>
</dbReference>
<gene>
    <name evidence="2" type="ORF">B5G02_08440</name>
</gene>
<dbReference type="InterPro" id="IPR050303">
    <property type="entry name" value="GatZ_KbaZ_carbometab"/>
</dbReference>
<dbReference type="OrthoDB" id="9811533at2"/>
<evidence type="ECO:0000313" key="3">
    <source>
        <dbReference type="Proteomes" id="UP000195781"/>
    </source>
</evidence>
<organism evidence="2 3">
    <name type="scientific">[Collinsella] massiliensis</name>
    <dbReference type="NCBI Taxonomy" id="1232426"/>
    <lineage>
        <taxon>Bacteria</taxon>
        <taxon>Bacillati</taxon>
        <taxon>Actinomycetota</taxon>
        <taxon>Coriobacteriia</taxon>
        <taxon>Coriobacteriales</taxon>
        <taxon>Coriobacteriaceae</taxon>
        <taxon>Enorma</taxon>
    </lineage>
</organism>
<feature type="transmembrane region" description="Helical" evidence="1">
    <location>
        <begin position="234"/>
        <end position="251"/>
    </location>
</feature>
<dbReference type="AlphaFoldDB" id="A0A1Y3XTW2"/>
<dbReference type="InterPro" id="IPR004704">
    <property type="entry name" value="PTS_IID_man"/>
</dbReference>
<dbReference type="Pfam" id="PF03613">
    <property type="entry name" value="EIID-AGA"/>
    <property type="match status" value="1"/>
</dbReference>
<proteinExistence type="predicted"/>
<name>A0A1Y3XTW2_9ACTN</name>
<dbReference type="EMBL" id="NFIE01000020">
    <property type="protein sequence ID" value="OUN86569.1"/>
    <property type="molecule type" value="Genomic_DNA"/>
</dbReference>
<dbReference type="Proteomes" id="UP000195781">
    <property type="component" value="Unassembled WGS sequence"/>
</dbReference>
<keyword evidence="1" id="KW-0472">Membrane</keyword>
<feature type="transmembrane region" description="Helical" evidence="1">
    <location>
        <begin position="258"/>
        <end position="278"/>
    </location>
</feature>
<comment type="caution">
    <text evidence="2">The sequence shown here is derived from an EMBL/GenBank/DDBJ whole genome shotgun (WGS) entry which is preliminary data.</text>
</comment>
<feature type="transmembrane region" description="Helical" evidence="1">
    <location>
        <begin position="190"/>
        <end position="214"/>
    </location>
</feature>
<dbReference type="RefSeq" id="WP_019240059.1">
    <property type="nucleotide sequence ID" value="NZ_CABKRW010000026.1"/>
</dbReference>
<dbReference type="PANTHER" id="PTHR32502:SF23">
    <property type="entry name" value="TRANSPORT PROTEIN, PTS SYSTEM"/>
    <property type="match status" value="1"/>
</dbReference>